<dbReference type="EMBL" id="BLWC01000001">
    <property type="protein sequence ID" value="GFN01073.1"/>
    <property type="molecule type" value="Genomic_DNA"/>
</dbReference>
<accession>A0A7J0CEZ4</accession>
<evidence type="ECO:0000313" key="2">
    <source>
        <dbReference type="Proteomes" id="UP000498980"/>
    </source>
</evidence>
<dbReference type="AlphaFoldDB" id="A0A7J0CEZ4"/>
<reference evidence="1 2" key="1">
    <citation type="submission" date="2020-05" db="EMBL/GenBank/DDBJ databases">
        <title>Whole genome shotgun sequence of Streptomyces fulvorobeus NBRC 15897.</title>
        <authorList>
            <person name="Komaki H."/>
            <person name="Tamura T."/>
        </authorList>
    </citation>
    <scope>NUCLEOTIDE SEQUENCE [LARGE SCALE GENOMIC DNA]</scope>
    <source>
        <strain evidence="1 2">NBRC 15897</strain>
    </source>
</reference>
<sequence>MISQTYGELASVRLDVSTPADTSGHGRLKATELGALPVVTAASDPIQVRHPTRRIDGVADDHLNVCVQDSGRFVIDPNGNQVALQPTSFPSSSVRTFCRHLDRCWASPSPTFRV</sequence>
<dbReference type="Proteomes" id="UP000498980">
    <property type="component" value="Unassembled WGS sequence"/>
</dbReference>
<evidence type="ECO:0000313" key="1">
    <source>
        <dbReference type="EMBL" id="GFN01073.1"/>
    </source>
</evidence>
<organism evidence="1 2">
    <name type="scientific">Streptomyces fulvorobeus</name>
    <dbReference type="NCBI Taxonomy" id="284028"/>
    <lineage>
        <taxon>Bacteria</taxon>
        <taxon>Bacillati</taxon>
        <taxon>Actinomycetota</taxon>
        <taxon>Actinomycetes</taxon>
        <taxon>Kitasatosporales</taxon>
        <taxon>Streptomycetaceae</taxon>
        <taxon>Streptomyces</taxon>
    </lineage>
</organism>
<name>A0A7J0CEZ4_9ACTN</name>
<comment type="caution">
    <text evidence="1">The sequence shown here is derived from an EMBL/GenBank/DDBJ whole genome shotgun (WGS) entry which is preliminary data.</text>
</comment>
<keyword evidence="2" id="KW-1185">Reference proteome</keyword>
<protein>
    <submittedName>
        <fullName evidence="1">Uncharacterized protein</fullName>
    </submittedName>
</protein>
<gene>
    <name evidence="1" type="ORF">Sfulv_58830</name>
</gene>
<proteinExistence type="predicted"/>